<gene>
    <name evidence="2" type="ORF">QQ020_21310</name>
</gene>
<sequence length="139" mass="16351">MLDDNYYKSRISELKNKGYTYAKIRHFLNNSGLDDDKIAKIIFQIDQEEYQTIAQRQQQQKLIKWLIFDTSSALIGIVYSIIILIQTDQISSVDMVVFIATLAAIYKTYTDYQRVKIQNHPISQSFAMLKDRLNRFNRS</sequence>
<keyword evidence="1" id="KW-0472">Membrane</keyword>
<accession>A0ABT8LA52</accession>
<proteinExistence type="predicted"/>
<keyword evidence="1" id="KW-0812">Transmembrane</keyword>
<protein>
    <submittedName>
        <fullName evidence="2">Uncharacterized protein</fullName>
    </submittedName>
</protein>
<name>A0ABT8LA52_9BACT</name>
<comment type="caution">
    <text evidence="2">The sequence shown here is derived from an EMBL/GenBank/DDBJ whole genome shotgun (WGS) entry which is preliminary data.</text>
</comment>
<organism evidence="2 3">
    <name type="scientific">Agaribacillus aureus</name>
    <dbReference type="NCBI Taxonomy" id="3051825"/>
    <lineage>
        <taxon>Bacteria</taxon>
        <taxon>Pseudomonadati</taxon>
        <taxon>Bacteroidota</taxon>
        <taxon>Cytophagia</taxon>
        <taxon>Cytophagales</taxon>
        <taxon>Splendidivirgaceae</taxon>
        <taxon>Agaribacillus</taxon>
    </lineage>
</organism>
<dbReference type="EMBL" id="JAUJEB010000005">
    <property type="protein sequence ID" value="MDN5214632.1"/>
    <property type="molecule type" value="Genomic_DNA"/>
</dbReference>
<keyword evidence="3" id="KW-1185">Reference proteome</keyword>
<dbReference type="Proteomes" id="UP001172083">
    <property type="component" value="Unassembled WGS sequence"/>
</dbReference>
<feature type="transmembrane region" description="Helical" evidence="1">
    <location>
        <begin position="65"/>
        <end position="85"/>
    </location>
</feature>
<dbReference type="RefSeq" id="WP_346759971.1">
    <property type="nucleotide sequence ID" value="NZ_JAUJEB010000005.1"/>
</dbReference>
<evidence type="ECO:0000313" key="3">
    <source>
        <dbReference type="Proteomes" id="UP001172083"/>
    </source>
</evidence>
<evidence type="ECO:0000313" key="2">
    <source>
        <dbReference type="EMBL" id="MDN5214632.1"/>
    </source>
</evidence>
<evidence type="ECO:0000256" key="1">
    <source>
        <dbReference type="SAM" id="Phobius"/>
    </source>
</evidence>
<reference evidence="2" key="1">
    <citation type="submission" date="2023-06" db="EMBL/GenBank/DDBJ databases">
        <title>Genomic of Agaribacillus aureum.</title>
        <authorList>
            <person name="Wang G."/>
        </authorList>
    </citation>
    <scope>NUCLEOTIDE SEQUENCE</scope>
    <source>
        <strain evidence="2">BMA12</strain>
    </source>
</reference>
<feature type="transmembrane region" description="Helical" evidence="1">
    <location>
        <begin position="91"/>
        <end position="109"/>
    </location>
</feature>
<keyword evidence="1" id="KW-1133">Transmembrane helix</keyword>